<dbReference type="Pfam" id="PF01636">
    <property type="entry name" value="APH"/>
    <property type="match status" value="1"/>
</dbReference>
<keyword evidence="3" id="KW-1185">Reference proteome</keyword>
<organism evidence="2 3">
    <name type="scientific">Rickenella mellea</name>
    <dbReference type="NCBI Taxonomy" id="50990"/>
    <lineage>
        <taxon>Eukaryota</taxon>
        <taxon>Fungi</taxon>
        <taxon>Dikarya</taxon>
        <taxon>Basidiomycota</taxon>
        <taxon>Agaricomycotina</taxon>
        <taxon>Agaricomycetes</taxon>
        <taxon>Hymenochaetales</taxon>
        <taxon>Rickenellaceae</taxon>
        <taxon>Rickenella</taxon>
    </lineage>
</organism>
<dbReference type="InterPro" id="IPR051678">
    <property type="entry name" value="AGP_Transferase"/>
</dbReference>
<dbReference type="EMBL" id="ML170414">
    <property type="protein sequence ID" value="TDL13986.1"/>
    <property type="molecule type" value="Genomic_DNA"/>
</dbReference>
<dbReference type="SUPFAM" id="SSF56112">
    <property type="entry name" value="Protein kinase-like (PK-like)"/>
    <property type="match status" value="1"/>
</dbReference>
<evidence type="ECO:0000313" key="2">
    <source>
        <dbReference type="EMBL" id="TDL13986.1"/>
    </source>
</evidence>
<reference evidence="2 3" key="1">
    <citation type="submission" date="2018-06" db="EMBL/GenBank/DDBJ databases">
        <title>A transcriptomic atlas of mushroom development highlights an independent origin of complex multicellularity.</title>
        <authorList>
            <consortium name="DOE Joint Genome Institute"/>
            <person name="Krizsan K."/>
            <person name="Almasi E."/>
            <person name="Merenyi Z."/>
            <person name="Sahu N."/>
            <person name="Viragh M."/>
            <person name="Koszo T."/>
            <person name="Mondo S."/>
            <person name="Kiss B."/>
            <person name="Balint B."/>
            <person name="Kues U."/>
            <person name="Barry K."/>
            <person name="Hegedus J.C."/>
            <person name="Henrissat B."/>
            <person name="Johnson J."/>
            <person name="Lipzen A."/>
            <person name="Ohm R."/>
            <person name="Nagy I."/>
            <person name="Pangilinan J."/>
            <person name="Yan J."/>
            <person name="Xiong Y."/>
            <person name="Grigoriev I.V."/>
            <person name="Hibbett D.S."/>
            <person name="Nagy L.G."/>
        </authorList>
    </citation>
    <scope>NUCLEOTIDE SEQUENCE [LARGE SCALE GENOMIC DNA]</scope>
    <source>
        <strain evidence="2 3">SZMC22713</strain>
    </source>
</reference>
<dbReference type="AlphaFoldDB" id="A0A4Y7PFE7"/>
<feature type="domain" description="Aminoglycoside phosphotransferase" evidence="1">
    <location>
        <begin position="56"/>
        <end position="235"/>
    </location>
</feature>
<proteinExistence type="predicted"/>
<gene>
    <name evidence="2" type="ORF">BD410DRAFT_298201</name>
</gene>
<protein>
    <recommendedName>
        <fullName evidence="1">Aminoglycoside phosphotransferase domain-containing protein</fullName>
    </recommendedName>
</protein>
<dbReference type="PANTHER" id="PTHR21310">
    <property type="entry name" value="AMINOGLYCOSIDE PHOSPHOTRANSFERASE-RELATED-RELATED"/>
    <property type="match status" value="1"/>
</dbReference>
<dbReference type="InterPro" id="IPR002575">
    <property type="entry name" value="Aminoglycoside_PTrfase"/>
</dbReference>
<name>A0A4Y7PFE7_9AGAM</name>
<dbReference type="PANTHER" id="PTHR21310:SF58">
    <property type="entry name" value="AMINOGLYCOSIDE PHOSPHOTRANSFERASE DOMAIN-CONTAINING PROTEIN"/>
    <property type="match status" value="1"/>
</dbReference>
<dbReference type="OrthoDB" id="5404599at2759"/>
<dbReference type="InterPro" id="IPR011009">
    <property type="entry name" value="Kinase-like_dom_sf"/>
</dbReference>
<dbReference type="Proteomes" id="UP000294933">
    <property type="component" value="Unassembled WGS sequence"/>
</dbReference>
<dbReference type="Gene3D" id="3.90.1200.10">
    <property type="match status" value="1"/>
</dbReference>
<evidence type="ECO:0000313" key="3">
    <source>
        <dbReference type="Proteomes" id="UP000294933"/>
    </source>
</evidence>
<evidence type="ECO:0000259" key="1">
    <source>
        <dbReference type="Pfam" id="PF01636"/>
    </source>
</evidence>
<sequence>MGLCNLWLRVPSFIRLRIYNLLIKIGLRLYERTGSQRCYKLPFNLYAKFGSNIFMAEADAMRFIKSRTTAPVPSVVDAIPVPTGAFILMTGLPGTEMGARLQSMSTPELALLAQDLKGCFDQIRSLPPPTSGPRVSGFGGGKFRCFRITVNPIGPFATERDFYQYLYEHAWATQRERLEQIGQKVHSTPYKLCLTHNDFTPHNILLDCNNRLSGIVDWECCAWMPEYWEYTRSCYLRDGYTQWLHLMGEVFGTWPEELAVEKEFWYCNDPW</sequence>
<accession>A0A4Y7PFE7</accession>
<dbReference type="STRING" id="50990.A0A4Y7PFE7"/>
<dbReference type="VEuPathDB" id="FungiDB:BD410DRAFT_298201"/>
<dbReference type="CDD" id="cd05120">
    <property type="entry name" value="APH_ChoK_like"/>
    <property type="match status" value="1"/>
</dbReference>